<reference evidence="1" key="1">
    <citation type="journal article" date="2020" name="Phytopathology">
        <title>Genome sequence of the chestnut blight fungus Cryphonectria parasitica EP155: A fundamental resource for an archetypical invasive plant pathogen.</title>
        <authorList>
            <person name="Crouch J.A."/>
            <person name="Dawe A."/>
            <person name="Aerts A."/>
            <person name="Barry K."/>
            <person name="Churchill A.C.L."/>
            <person name="Grimwood J."/>
            <person name="Hillman B."/>
            <person name="Milgroom M.G."/>
            <person name="Pangilinan J."/>
            <person name="Smith M."/>
            <person name="Salamov A."/>
            <person name="Schmutz J."/>
            <person name="Yadav J."/>
            <person name="Grigoriev I.V."/>
            <person name="Nuss D."/>
        </authorList>
    </citation>
    <scope>NUCLEOTIDE SEQUENCE</scope>
    <source>
        <strain evidence="1">EP155</strain>
    </source>
</reference>
<protein>
    <submittedName>
        <fullName evidence="1">Uncharacterized protein</fullName>
    </submittedName>
</protein>
<proteinExistence type="predicted"/>
<gene>
    <name evidence="1" type="ORF">M406DRAFT_225075</name>
</gene>
<feature type="non-terminal residue" evidence="1">
    <location>
        <position position="80"/>
    </location>
</feature>
<dbReference type="OrthoDB" id="5355526at2759"/>
<dbReference type="Proteomes" id="UP000803844">
    <property type="component" value="Unassembled WGS sequence"/>
</dbReference>
<organism evidence="1 2">
    <name type="scientific">Cryphonectria parasitica (strain ATCC 38755 / EP155)</name>
    <dbReference type="NCBI Taxonomy" id="660469"/>
    <lineage>
        <taxon>Eukaryota</taxon>
        <taxon>Fungi</taxon>
        <taxon>Dikarya</taxon>
        <taxon>Ascomycota</taxon>
        <taxon>Pezizomycotina</taxon>
        <taxon>Sordariomycetes</taxon>
        <taxon>Sordariomycetidae</taxon>
        <taxon>Diaporthales</taxon>
        <taxon>Cryphonectriaceae</taxon>
        <taxon>Cryphonectria-Endothia species complex</taxon>
        <taxon>Cryphonectria</taxon>
    </lineage>
</organism>
<sequence length="80" mass="9179">MCFQLVELYAACRCPYYTHAVDRCSLYPNHNITQRIILVGYACTAHGQSRGSRQDRAYYDQQNYSDSGYASGHSHKSSHR</sequence>
<accession>A0A9P5CJI6</accession>
<evidence type="ECO:0000313" key="1">
    <source>
        <dbReference type="EMBL" id="KAF3761073.1"/>
    </source>
</evidence>
<dbReference type="RefSeq" id="XP_040772052.1">
    <property type="nucleotide sequence ID" value="XM_040915716.1"/>
</dbReference>
<comment type="caution">
    <text evidence="1">The sequence shown here is derived from an EMBL/GenBank/DDBJ whole genome shotgun (WGS) entry which is preliminary data.</text>
</comment>
<dbReference type="EMBL" id="MU032352">
    <property type="protein sequence ID" value="KAF3761073.1"/>
    <property type="molecule type" value="Genomic_DNA"/>
</dbReference>
<evidence type="ECO:0000313" key="2">
    <source>
        <dbReference type="Proteomes" id="UP000803844"/>
    </source>
</evidence>
<dbReference type="AlphaFoldDB" id="A0A9P5CJI6"/>
<keyword evidence="2" id="KW-1185">Reference proteome</keyword>
<dbReference type="GeneID" id="63832845"/>
<name>A0A9P5CJI6_CRYP1</name>